<feature type="domain" description="DUF397" evidence="1">
    <location>
        <begin position="5"/>
        <end position="57"/>
    </location>
</feature>
<sequence>MSTPRWFKSSFSEASGNACVEVCLDGRAGVVAVRDSGRPARVVVADRPVFAAFVAFAARAGSGPPGERGGRSPGG</sequence>
<evidence type="ECO:0000259" key="1">
    <source>
        <dbReference type="Pfam" id="PF04149"/>
    </source>
</evidence>
<proteinExistence type="predicted"/>
<evidence type="ECO:0000313" key="3">
    <source>
        <dbReference type="Proteomes" id="UP001596160"/>
    </source>
</evidence>
<keyword evidence="3" id="KW-1185">Reference proteome</keyword>
<dbReference type="RefSeq" id="WP_344472788.1">
    <property type="nucleotide sequence ID" value="NZ_BAAASB010000002.1"/>
</dbReference>
<dbReference type="Pfam" id="PF04149">
    <property type="entry name" value="DUF397"/>
    <property type="match status" value="1"/>
</dbReference>
<reference evidence="3" key="1">
    <citation type="journal article" date="2019" name="Int. J. Syst. Evol. Microbiol.">
        <title>The Global Catalogue of Microorganisms (GCM) 10K type strain sequencing project: providing services to taxonomists for standard genome sequencing and annotation.</title>
        <authorList>
            <consortium name="The Broad Institute Genomics Platform"/>
            <consortium name="The Broad Institute Genome Sequencing Center for Infectious Disease"/>
            <person name="Wu L."/>
            <person name="Ma J."/>
        </authorList>
    </citation>
    <scope>NUCLEOTIDE SEQUENCE [LARGE SCALE GENOMIC DNA]</scope>
    <source>
        <strain evidence="3">PCU 266</strain>
    </source>
</reference>
<organism evidence="2 3">
    <name type="scientific">Streptomyces amakusaensis</name>
    <dbReference type="NCBI Taxonomy" id="67271"/>
    <lineage>
        <taxon>Bacteria</taxon>
        <taxon>Bacillati</taxon>
        <taxon>Actinomycetota</taxon>
        <taxon>Actinomycetes</taxon>
        <taxon>Kitasatosporales</taxon>
        <taxon>Streptomycetaceae</taxon>
        <taxon>Streptomyces</taxon>
    </lineage>
</organism>
<accession>A0ABW0AC37</accession>
<dbReference type="EMBL" id="JBHSKP010000001">
    <property type="protein sequence ID" value="MFC5150135.1"/>
    <property type="molecule type" value="Genomic_DNA"/>
</dbReference>
<dbReference type="Proteomes" id="UP001596160">
    <property type="component" value="Unassembled WGS sequence"/>
</dbReference>
<protein>
    <submittedName>
        <fullName evidence="2">DUF397 domain-containing protein</fullName>
    </submittedName>
</protein>
<name>A0ABW0AC37_9ACTN</name>
<comment type="caution">
    <text evidence="2">The sequence shown here is derived from an EMBL/GenBank/DDBJ whole genome shotgun (WGS) entry which is preliminary data.</text>
</comment>
<evidence type="ECO:0000313" key="2">
    <source>
        <dbReference type="EMBL" id="MFC5150135.1"/>
    </source>
</evidence>
<gene>
    <name evidence="2" type="ORF">ACFPRH_00140</name>
</gene>
<dbReference type="InterPro" id="IPR007278">
    <property type="entry name" value="DUF397"/>
</dbReference>